<dbReference type="GO" id="GO:0006166">
    <property type="term" value="P:purine ribonucleoside salvage"/>
    <property type="evidence" value="ECO:0007669"/>
    <property type="project" value="UniProtKB-UniRule"/>
</dbReference>
<evidence type="ECO:0000256" key="9">
    <source>
        <dbReference type="ARBA" id="ARBA00022679"/>
    </source>
</evidence>
<dbReference type="PANTHER" id="PTHR32315">
    <property type="entry name" value="ADENINE PHOSPHORIBOSYLTRANSFERASE"/>
    <property type="match status" value="1"/>
</dbReference>
<comment type="pathway">
    <text evidence="4 11">Purine metabolism; AMP biosynthesis via salvage pathway; AMP from adenine: step 1/1.</text>
</comment>
<dbReference type="NCBIfam" id="NF002634">
    <property type="entry name" value="PRK02304.1-3"/>
    <property type="match status" value="1"/>
</dbReference>
<evidence type="ECO:0000256" key="6">
    <source>
        <dbReference type="ARBA" id="ARBA00011893"/>
    </source>
</evidence>
<evidence type="ECO:0000256" key="5">
    <source>
        <dbReference type="ARBA" id="ARBA00008391"/>
    </source>
</evidence>
<organism evidence="13 14">
    <name type="scientific">Knoellia locipacati</name>
    <dbReference type="NCBI Taxonomy" id="882824"/>
    <lineage>
        <taxon>Bacteria</taxon>
        <taxon>Bacillati</taxon>
        <taxon>Actinomycetota</taxon>
        <taxon>Actinomycetes</taxon>
        <taxon>Micrococcales</taxon>
        <taxon>Intrasporangiaceae</taxon>
        <taxon>Knoellia</taxon>
    </lineage>
</organism>
<dbReference type="Pfam" id="PF00156">
    <property type="entry name" value="Pribosyltran"/>
    <property type="match status" value="1"/>
</dbReference>
<evidence type="ECO:0000256" key="10">
    <source>
        <dbReference type="ARBA" id="ARBA00022726"/>
    </source>
</evidence>
<dbReference type="EMBL" id="BKBA01000009">
    <property type="protein sequence ID" value="GEQ14617.1"/>
    <property type="molecule type" value="Genomic_DNA"/>
</dbReference>
<evidence type="ECO:0000256" key="1">
    <source>
        <dbReference type="ARBA" id="ARBA00000868"/>
    </source>
</evidence>
<comment type="subunit">
    <text evidence="11">Homodimer.</text>
</comment>
<dbReference type="InterPro" id="IPR050054">
    <property type="entry name" value="UPRTase/APRTase"/>
</dbReference>
<dbReference type="InterPro" id="IPR000836">
    <property type="entry name" value="PRTase_dom"/>
</dbReference>
<dbReference type="Gene3D" id="3.40.50.2020">
    <property type="match status" value="1"/>
</dbReference>
<keyword evidence="7 11" id="KW-0963">Cytoplasm</keyword>
<evidence type="ECO:0000313" key="14">
    <source>
        <dbReference type="Proteomes" id="UP000321793"/>
    </source>
</evidence>
<dbReference type="HAMAP" id="MF_00004">
    <property type="entry name" value="Aden_phosphoribosyltr"/>
    <property type="match status" value="1"/>
</dbReference>
<comment type="function">
    <text evidence="2 11">Catalyzes a salvage reaction resulting in the formation of AMP, that is energically less costly than de novo synthesis.</text>
</comment>
<evidence type="ECO:0000259" key="12">
    <source>
        <dbReference type="Pfam" id="PF00156"/>
    </source>
</evidence>
<dbReference type="GO" id="GO:0005737">
    <property type="term" value="C:cytoplasm"/>
    <property type="evidence" value="ECO:0007669"/>
    <property type="project" value="UniProtKB-SubCell"/>
</dbReference>
<feature type="domain" description="Phosphoribosyltransferase" evidence="12">
    <location>
        <begin position="38"/>
        <end position="162"/>
    </location>
</feature>
<comment type="similarity">
    <text evidence="5 11">Belongs to the purine/pyrimidine phosphoribosyltransferase family.</text>
</comment>
<evidence type="ECO:0000256" key="4">
    <source>
        <dbReference type="ARBA" id="ARBA00004659"/>
    </source>
</evidence>
<keyword evidence="9 11" id="KW-0808">Transferase</keyword>
<dbReference type="RefSeq" id="WP_147065875.1">
    <property type="nucleotide sequence ID" value="NZ_BAABDN010000002.1"/>
</dbReference>
<dbReference type="GO" id="GO:0003999">
    <property type="term" value="F:adenine phosphoribosyltransferase activity"/>
    <property type="evidence" value="ECO:0007669"/>
    <property type="project" value="UniProtKB-UniRule"/>
</dbReference>
<dbReference type="GO" id="GO:0002055">
    <property type="term" value="F:adenine binding"/>
    <property type="evidence" value="ECO:0007669"/>
    <property type="project" value="TreeGrafter"/>
</dbReference>
<proteinExistence type="inferred from homology"/>
<dbReference type="OrthoDB" id="9803963at2"/>
<keyword evidence="14" id="KW-1185">Reference proteome</keyword>
<dbReference type="SUPFAM" id="SSF53271">
    <property type="entry name" value="PRTase-like"/>
    <property type="match status" value="1"/>
</dbReference>
<dbReference type="InterPro" id="IPR005764">
    <property type="entry name" value="Ade_phspho_trans"/>
</dbReference>
<keyword evidence="10 11" id="KW-0660">Purine salvage</keyword>
<dbReference type="InterPro" id="IPR029057">
    <property type="entry name" value="PRTase-like"/>
</dbReference>
<dbReference type="CDD" id="cd06223">
    <property type="entry name" value="PRTases_typeI"/>
    <property type="match status" value="1"/>
</dbReference>
<dbReference type="UniPathway" id="UPA00588">
    <property type="reaction ID" value="UER00646"/>
</dbReference>
<dbReference type="Proteomes" id="UP000321793">
    <property type="component" value="Unassembled WGS sequence"/>
</dbReference>
<evidence type="ECO:0000256" key="11">
    <source>
        <dbReference type="HAMAP-Rule" id="MF_00004"/>
    </source>
</evidence>
<name>A0A512T333_9MICO</name>
<sequence length="189" mass="19299">MTDAKAISDLVASRLRDVADFPKPGVVFKDITPLLGDADAFGDVVRALAARHTGSVEGLDGLDAVAGVEARGFIIGAALALELGVGFVPVRKAGKLPGETVQRTYDLEYGTATIEVHADAVTAGQRVLLVDDVLATGGTAIAAWDLLSDCGADVVELATVVELAFLGGREALGERAVHSLHVVGGVGDA</sequence>
<evidence type="ECO:0000313" key="13">
    <source>
        <dbReference type="EMBL" id="GEQ14617.1"/>
    </source>
</evidence>
<evidence type="ECO:0000256" key="8">
    <source>
        <dbReference type="ARBA" id="ARBA00022676"/>
    </source>
</evidence>
<keyword evidence="8 11" id="KW-0328">Glycosyltransferase</keyword>
<dbReference type="PANTHER" id="PTHR32315:SF3">
    <property type="entry name" value="ADENINE PHOSPHORIBOSYLTRANSFERASE"/>
    <property type="match status" value="1"/>
</dbReference>
<comment type="subcellular location">
    <subcellularLocation>
        <location evidence="3 11">Cytoplasm</location>
    </subcellularLocation>
</comment>
<comment type="catalytic activity">
    <reaction evidence="1 11">
        <text>AMP + diphosphate = 5-phospho-alpha-D-ribose 1-diphosphate + adenine</text>
        <dbReference type="Rhea" id="RHEA:16609"/>
        <dbReference type="ChEBI" id="CHEBI:16708"/>
        <dbReference type="ChEBI" id="CHEBI:33019"/>
        <dbReference type="ChEBI" id="CHEBI:58017"/>
        <dbReference type="ChEBI" id="CHEBI:456215"/>
        <dbReference type="EC" id="2.4.2.7"/>
    </reaction>
</comment>
<dbReference type="GO" id="GO:0016208">
    <property type="term" value="F:AMP binding"/>
    <property type="evidence" value="ECO:0007669"/>
    <property type="project" value="TreeGrafter"/>
</dbReference>
<dbReference type="FunFam" id="3.40.50.2020:FF:000021">
    <property type="entry name" value="Adenine phosphoribosyltransferase"/>
    <property type="match status" value="1"/>
</dbReference>
<dbReference type="NCBIfam" id="TIGR01090">
    <property type="entry name" value="apt"/>
    <property type="match status" value="1"/>
</dbReference>
<accession>A0A512T333</accession>
<evidence type="ECO:0000256" key="3">
    <source>
        <dbReference type="ARBA" id="ARBA00004496"/>
    </source>
</evidence>
<dbReference type="NCBIfam" id="NF002636">
    <property type="entry name" value="PRK02304.1-5"/>
    <property type="match status" value="1"/>
</dbReference>
<dbReference type="EC" id="2.4.2.7" evidence="6 11"/>
<dbReference type="AlphaFoldDB" id="A0A512T333"/>
<dbReference type="GO" id="GO:0044209">
    <property type="term" value="P:AMP salvage"/>
    <property type="evidence" value="ECO:0007669"/>
    <property type="project" value="UniProtKB-UniRule"/>
</dbReference>
<gene>
    <name evidence="11 13" type="primary">apt</name>
    <name evidence="13" type="ORF">KLO01_26640</name>
</gene>
<reference evidence="13 14" key="1">
    <citation type="submission" date="2019-07" db="EMBL/GenBank/DDBJ databases">
        <title>Whole genome shotgun sequence of Knoellia locipacati NBRC 109775.</title>
        <authorList>
            <person name="Hosoyama A."/>
            <person name="Uohara A."/>
            <person name="Ohji S."/>
            <person name="Ichikawa N."/>
        </authorList>
    </citation>
    <scope>NUCLEOTIDE SEQUENCE [LARGE SCALE GENOMIC DNA]</scope>
    <source>
        <strain evidence="13 14">NBRC 109775</strain>
    </source>
</reference>
<dbReference type="GO" id="GO:0006168">
    <property type="term" value="P:adenine salvage"/>
    <property type="evidence" value="ECO:0007669"/>
    <property type="project" value="InterPro"/>
</dbReference>
<comment type="caution">
    <text evidence="13">The sequence shown here is derived from an EMBL/GenBank/DDBJ whole genome shotgun (WGS) entry which is preliminary data.</text>
</comment>
<protein>
    <recommendedName>
        <fullName evidence="6 11">Adenine phosphoribosyltransferase</fullName>
        <shortName evidence="11">APRT</shortName>
        <ecNumber evidence="6 11">2.4.2.7</ecNumber>
    </recommendedName>
</protein>
<evidence type="ECO:0000256" key="2">
    <source>
        <dbReference type="ARBA" id="ARBA00003968"/>
    </source>
</evidence>
<evidence type="ECO:0000256" key="7">
    <source>
        <dbReference type="ARBA" id="ARBA00022490"/>
    </source>
</evidence>